<feature type="region of interest" description="Disordered" evidence="1">
    <location>
        <begin position="131"/>
        <end position="173"/>
    </location>
</feature>
<proteinExistence type="predicted"/>
<evidence type="ECO:0000313" key="3">
    <source>
        <dbReference type="Proteomes" id="UP001275084"/>
    </source>
</evidence>
<feature type="compositionally biased region" description="Polar residues" evidence="1">
    <location>
        <begin position="246"/>
        <end position="260"/>
    </location>
</feature>
<keyword evidence="3" id="KW-1185">Reference proteome</keyword>
<organism evidence="2 3">
    <name type="scientific">Lasiosphaeria hispida</name>
    <dbReference type="NCBI Taxonomy" id="260671"/>
    <lineage>
        <taxon>Eukaryota</taxon>
        <taxon>Fungi</taxon>
        <taxon>Dikarya</taxon>
        <taxon>Ascomycota</taxon>
        <taxon>Pezizomycotina</taxon>
        <taxon>Sordariomycetes</taxon>
        <taxon>Sordariomycetidae</taxon>
        <taxon>Sordariales</taxon>
        <taxon>Lasiosphaeriaceae</taxon>
        <taxon>Lasiosphaeria</taxon>
    </lineage>
</organism>
<dbReference type="Proteomes" id="UP001275084">
    <property type="component" value="Unassembled WGS sequence"/>
</dbReference>
<evidence type="ECO:0000256" key="1">
    <source>
        <dbReference type="SAM" id="MobiDB-lite"/>
    </source>
</evidence>
<feature type="compositionally biased region" description="Acidic residues" evidence="1">
    <location>
        <begin position="157"/>
        <end position="167"/>
    </location>
</feature>
<dbReference type="EMBL" id="JAUIQD010000007">
    <property type="protein sequence ID" value="KAK3343562.1"/>
    <property type="molecule type" value="Genomic_DNA"/>
</dbReference>
<reference evidence="2" key="2">
    <citation type="submission" date="2023-06" db="EMBL/GenBank/DDBJ databases">
        <authorList>
            <consortium name="Lawrence Berkeley National Laboratory"/>
            <person name="Haridas S."/>
            <person name="Hensen N."/>
            <person name="Bonometti L."/>
            <person name="Westerberg I."/>
            <person name="Brannstrom I.O."/>
            <person name="Guillou S."/>
            <person name="Cros-Aarteil S."/>
            <person name="Calhoun S."/>
            <person name="Kuo A."/>
            <person name="Mondo S."/>
            <person name="Pangilinan J."/>
            <person name="Riley R."/>
            <person name="Labutti K."/>
            <person name="Andreopoulos B."/>
            <person name="Lipzen A."/>
            <person name="Chen C."/>
            <person name="Yanf M."/>
            <person name="Daum C."/>
            <person name="Ng V."/>
            <person name="Clum A."/>
            <person name="Steindorff A."/>
            <person name="Ohm R."/>
            <person name="Martin F."/>
            <person name="Silar P."/>
            <person name="Natvig D."/>
            <person name="Lalanne C."/>
            <person name="Gautier V."/>
            <person name="Ament-Velasquez S.L."/>
            <person name="Kruys A."/>
            <person name="Hutchinson M.I."/>
            <person name="Powell A.J."/>
            <person name="Barry K."/>
            <person name="Miller A.N."/>
            <person name="Grigoriev I.V."/>
            <person name="Debuchy R."/>
            <person name="Gladieux P."/>
            <person name="Thoren M.H."/>
            <person name="Johannesson H."/>
        </authorList>
    </citation>
    <scope>NUCLEOTIDE SEQUENCE</scope>
    <source>
        <strain evidence="2">CBS 955.72</strain>
    </source>
</reference>
<comment type="caution">
    <text evidence="2">The sequence shown here is derived from an EMBL/GenBank/DDBJ whole genome shotgun (WGS) entry which is preliminary data.</text>
</comment>
<sequence length="600" mass="65990">MTKNLAKSCIREPSFLSKHLRDEGPNWDSPFWAVPADVPGGLKPEQLLGRSEVDRSCPSLCSKTTFSETQDSQKPVQPSGNISAIHQELQVPPSAIAEKSVKPIPFGSRRLPNRDGGSVVVEQPDNPLPILERHPKSFESSCPVQPDTKTSPRCGFDDEYSLEDSGSEWETGSEASTCGHSLAFDGNIFLPSISGVWTTGAEVDRFLAWIVDVRPATQDALGVVPAALAANAVGGGTFGFCDTPAPNANSPSHEGTNYQRGASGGKRGLGPPEEDGNDDDDDRDRKRFRPVMETSMAPTTSHIFKRHNPALWCHHCWTFCGTEQASLQHLAEIKCSAAPCNENLMEAHQVHHIRQWRFRDGTDEEKWYRLVEYLFPHSATSALGGIRECYTPYYEHPATIFSFAPTPSQISLWGSDTSSNVSQVHQGSRLKNNALQNGDATVEDKFISELEIPGAPDSSSFNSLPTGPNNTTKVAGFIDQIPRLLESRGSLVKWLQFEPENSGRTQSEETEPTQAALISMSSTHEGDLRSPVVSELQKNNSQLRSELERYRQLIHSCHKYIDQLSELQEGYPLLSASEYSPWVLQFGSAVRGLRNSLASS</sequence>
<name>A0AAJ0M9G7_9PEZI</name>
<protein>
    <submittedName>
        <fullName evidence="2">Uncharacterized protein</fullName>
    </submittedName>
</protein>
<dbReference type="AlphaFoldDB" id="A0AAJ0M9G7"/>
<accession>A0AAJ0M9G7</accession>
<reference evidence="2" key="1">
    <citation type="journal article" date="2023" name="Mol. Phylogenet. Evol.">
        <title>Genome-scale phylogeny and comparative genomics of the fungal order Sordariales.</title>
        <authorList>
            <person name="Hensen N."/>
            <person name="Bonometti L."/>
            <person name="Westerberg I."/>
            <person name="Brannstrom I.O."/>
            <person name="Guillou S."/>
            <person name="Cros-Aarteil S."/>
            <person name="Calhoun S."/>
            <person name="Haridas S."/>
            <person name="Kuo A."/>
            <person name="Mondo S."/>
            <person name="Pangilinan J."/>
            <person name="Riley R."/>
            <person name="LaButti K."/>
            <person name="Andreopoulos B."/>
            <person name="Lipzen A."/>
            <person name="Chen C."/>
            <person name="Yan M."/>
            <person name="Daum C."/>
            <person name="Ng V."/>
            <person name="Clum A."/>
            <person name="Steindorff A."/>
            <person name="Ohm R.A."/>
            <person name="Martin F."/>
            <person name="Silar P."/>
            <person name="Natvig D.O."/>
            <person name="Lalanne C."/>
            <person name="Gautier V."/>
            <person name="Ament-Velasquez S.L."/>
            <person name="Kruys A."/>
            <person name="Hutchinson M.I."/>
            <person name="Powell A.J."/>
            <person name="Barry K."/>
            <person name="Miller A.N."/>
            <person name="Grigoriev I.V."/>
            <person name="Debuchy R."/>
            <person name="Gladieux P."/>
            <person name="Hiltunen Thoren M."/>
            <person name="Johannesson H."/>
        </authorList>
    </citation>
    <scope>NUCLEOTIDE SEQUENCE</scope>
    <source>
        <strain evidence="2">CBS 955.72</strain>
    </source>
</reference>
<feature type="compositionally biased region" description="Polar residues" evidence="1">
    <location>
        <begin position="138"/>
        <end position="151"/>
    </location>
</feature>
<feature type="region of interest" description="Disordered" evidence="1">
    <location>
        <begin position="244"/>
        <end position="285"/>
    </location>
</feature>
<feature type="compositionally biased region" description="Acidic residues" evidence="1">
    <location>
        <begin position="272"/>
        <end position="282"/>
    </location>
</feature>
<evidence type="ECO:0000313" key="2">
    <source>
        <dbReference type="EMBL" id="KAK3343562.1"/>
    </source>
</evidence>
<gene>
    <name evidence="2" type="ORF">B0T25DRAFT_584481</name>
</gene>